<dbReference type="RefSeq" id="WP_171046962.1">
    <property type="nucleotide sequence ID" value="NZ_SRMP02000051.1"/>
</dbReference>
<dbReference type="InterPro" id="IPR014327">
    <property type="entry name" value="RNA_pol_sigma70_bacteroid"/>
</dbReference>
<dbReference type="Gene3D" id="1.10.1740.10">
    <property type="match status" value="1"/>
</dbReference>
<dbReference type="SUPFAM" id="SSF88946">
    <property type="entry name" value="Sigma2 domain of RNA polymerase sigma factors"/>
    <property type="match status" value="1"/>
</dbReference>
<dbReference type="SUPFAM" id="SSF88659">
    <property type="entry name" value="Sigma3 and sigma4 domains of RNA polymerase sigma factors"/>
    <property type="match status" value="1"/>
</dbReference>
<feature type="domain" description="HTH luxR-type" evidence="5">
    <location>
        <begin position="126"/>
        <end position="184"/>
    </location>
</feature>
<dbReference type="InterPro" id="IPR014284">
    <property type="entry name" value="RNA_pol_sigma-70_dom"/>
</dbReference>
<reference evidence="6 7" key="1">
    <citation type="submission" date="2024-12" db="EMBL/GenBank/DDBJ databases">
        <authorList>
            <person name="Hu S."/>
        </authorList>
    </citation>
    <scope>NUCLEOTIDE SEQUENCE [LARGE SCALE GENOMIC DNA]</scope>
    <source>
        <strain evidence="6 7">P-25</strain>
    </source>
</reference>
<dbReference type="EMBL" id="SRMP02000051">
    <property type="protein sequence ID" value="MFN0293648.1"/>
    <property type="molecule type" value="Genomic_DNA"/>
</dbReference>
<comment type="similarity">
    <text evidence="1">Belongs to the sigma-70 factor family. ECF subfamily.</text>
</comment>
<keyword evidence="7" id="KW-1185">Reference proteome</keyword>
<dbReference type="InterPro" id="IPR013249">
    <property type="entry name" value="RNA_pol_sigma70_r4_t2"/>
</dbReference>
<dbReference type="PANTHER" id="PTHR43133">
    <property type="entry name" value="RNA POLYMERASE ECF-TYPE SIGMA FACTO"/>
    <property type="match status" value="1"/>
</dbReference>
<dbReference type="PANTHER" id="PTHR43133:SF46">
    <property type="entry name" value="RNA POLYMERASE SIGMA-70 FACTOR ECF SUBFAMILY"/>
    <property type="match status" value="1"/>
</dbReference>
<dbReference type="NCBIfam" id="TIGR02937">
    <property type="entry name" value="sigma70-ECF"/>
    <property type="match status" value="1"/>
</dbReference>
<keyword evidence="4" id="KW-0804">Transcription</keyword>
<dbReference type="InterPro" id="IPR007627">
    <property type="entry name" value="RNA_pol_sigma70_r2"/>
</dbReference>
<accession>A0ABW9JMQ2</accession>
<dbReference type="PRINTS" id="PR00038">
    <property type="entry name" value="HTHLUXR"/>
</dbReference>
<evidence type="ECO:0000256" key="4">
    <source>
        <dbReference type="ARBA" id="ARBA00023163"/>
    </source>
</evidence>
<evidence type="ECO:0000256" key="1">
    <source>
        <dbReference type="ARBA" id="ARBA00010641"/>
    </source>
</evidence>
<evidence type="ECO:0000313" key="6">
    <source>
        <dbReference type="EMBL" id="MFN0293648.1"/>
    </source>
</evidence>
<organism evidence="6 7">
    <name type="scientific">Pedobacter helvus</name>
    <dbReference type="NCBI Taxonomy" id="2563444"/>
    <lineage>
        <taxon>Bacteria</taxon>
        <taxon>Pseudomonadati</taxon>
        <taxon>Bacteroidota</taxon>
        <taxon>Sphingobacteriia</taxon>
        <taxon>Sphingobacteriales</taxon>
        <taxon>Sphingobacteriaceae</taxon>
        <taxon>Pedobacter</taxon>
    </lineage>
</organism>
<dbReference type="NCBIfam" id="TIGR02985">
    <property type="entry name" value="Sig70_bacteroi1"/>
    <property type="match status" value="1"/>
</dbReference>
<comment type="caution">
    <text evidence="6">The sequence shown here is derived from an EMBL/GenBank/DDBJ whole genome shotgun (WGS) entry which is preliminary data.</text>
</comment>
<dbReference type="InterPro" id="IPR036388">
    <property type="entry name" value="WH-like_DNA-bd_sf"/>
</dbReference>
<dbReference type="SMART" id="SM00421">
    <property type="entry name" value="HTH_LUXR"/>
    <property type="match status" value="1"/>
</dbReference>
<evidence type="ECO:0000256" key="2">
    <source>
        <dbReference type="ARBA" id="ARBA00023015"/>
    </source>
</evidence>
<dbReference type="InterPro" id="IPR013325">
    <property type="entry name" value="RNA_pol_sigma_r2"/>
</dbReference>
<keyword evidence="2" id="KW-0805">Transcription regulation</keyword>
<keyword evidence="3" id="KW-0731">Sigma factor</keyword>
<evidence type="ECO:0000313" key="7">
    <source>
        <dbReference type="Proteomes" id="UP001517367"/>
    </source>
</evidence>
<dbReference type="Pfam" id="PF04542">
    <property type="entry name" value="Sigma70_r2"/>
    <property type="match status" value="1"/>
</dbReference>
<dbReference type="InterPro" id="IPR039425">
    <property type="entry name" value="RNA_pol_sigma-70-like"/>
</dbReference>
<name>A0ABW9JMQ2_9SPHI</name>
<dbReference type="Gene3D" id="1.10.10.10">
    <property type="entry name" value="Winged helix-like DNA-binding domain superfamily/Winged helix DNA-binding domain"/>
    <property type="match status" value="1"/>
</dbReference>
<dbReference type="InterPro" id="IPR013324">
    <property type="entry name" value="RNA_pol_sigma_r3/r4-like"/>
</dbReference>
<dbReference type="InterPro" id="IPR000792">
    <property type="entry name" value="Tscrpt_reg_LuxR_C"/>
</dbReference>
<sequence>MQFPVENIIARLRSGDEAAFKLVYDEHAGRVYGLAFRFLKNREQAEEIVQEVFVKLWLNKIKLDITGNLWLYLYVIAKRLCLNELKKVAQSRDLFNKLMQDIEAADDSTQNLVAFAELEKISSEVIALLPKQQKKIFLLSRLDGLSHKEIAEKLSLSPHTVKNHMVEALRLIRCKLRQEDIVFLLVVLFL</sequence>
<dbReference type="Proteomes" id="UP001517367">
    <property type="component" value="Unassembled WGS sequence"/>
</dbReference>
<evidence type="ECO:0000256" key="3">
    <source>
        <dbReference type="ARBA" id="ARBA00023082"/>
    </source>
</evidence>
<dbReference type="Pfam" id="PF08281">
    <property type="entry name" value="Sigma70_r4_2"/>
    <property type="match status" value="1"/>
</dbReference>
<protein>
    <submittedName>
        <fullName evidence="6">RNA polymerase sigma factor</fullName>
    </submittedName>
</protein>
<proteinExistence type="inferred from homology"/>
<gene>
    <name evidence="6" type="ORF">E5L68_019885</name>
</gene>
<evidence type="ECO:0000259" key="5">
    <source>
        <dbReference type="SMART" id="SM00421"/>
    </source>
</evidence>